<feature type="domain" description="RNA polymerase sigma factor 54 DNA-binding" evidence="10">
    <location>
        <begin position="330"/>
        <end position="489"/>
    </location>
</feature>
<dbReference type="Pfam" id="PF04552">
    <property type="entry name" value="Sigma54_DBD"/>
    <property type="match status" value="1"/>
</dbReference>
<comment type="similarity">
    <text evidence="1">Belongs to the sigma-54 factor family.</text>
</comment>
<dbReference type="EMBL" id="ACLR01000221">
    <property type="protein sequence ID" value="EEK16044.1"/>
    <property type="molecule type" value="Genomic_DNA"/>
</dbReference>
<evidence type="ECO:0000256" key="3">
    <source>
        <dbReference type="ARBA" id="ARBA00022679"/>
    </source>
</evidence>
<keyword evidence="6" id="KW-0731">Sigma factor</keyword>
<feature type="compositionally biased region" description="Basic and acidic residues" evidence="9">
    <location>
        <begin position="76"/>
        <end position="86"/>
    </location>
</feature>
<dbReference type="RefSeq" id="WP_007366109.1">
    <property type="nucleotide sequence ID" value="NZ_ACLR01000221.1"/>
</dbReference>
<dbReference type="OrthoDB" id="9814402at2"/>
<evidence type="ECO:0000259" key="10">
    <source>
        <dbReference type="Pfam" id="PF04552"/>
    </source>
</evidence>
<evidence type="ECO:0000256" key="7">
    <source>
        <dbReference type="ARBA" id="ARBA00023125"/>
    </source>
</evidence>
<evidence type="ECO:0000256" key="2">
    <source>
        <dbReference type="ARBA" id="ARBA00022478"/>
    </source>
</evidence>
<keyword evidence="13" id="KW-1185">Reference proteome</keyword>
<feature type="domain" description="RNA polymerase sigma factor 54 core-binding" evidence="11">
    <location>
        <begin position="112"/>
        <end position="307"/>
    </location>
</feature>
<evidence type="ECO:0000256" key="8">
    <source>
        <dbReference type="ARBA" id="ARBA00023163"/>
    </source>
</evidence>
<dbReference type="GO" id="GO:0006352">
    <property type="term" value="P:DNA-templated transcription initiation"/>
    <property type="evidence" value="ECO:0007669"/>
    <property type="project" value="InterPro"/>
</dbReference>
<keyword evidence="7" id="KW-0238">DNA-binding</keyword>
<evidence type="ECO:0000256" key="9">
    <source>
        <dbReference type="SAM" id="MobiDB-lite"/>
    </source>
</evidence>
<dbReference type="GO" id="GO:0000428">
    <property type="term" value="C:DNA-directed RNA polymerase complex"/>
    <property type="evidence" value="ECO:0007669"/>
    <property type="project" value="UniProtKB-KW"/>
</dbReference>
<evidence type="ECO:0000259" key="11">
    <source>
        <dbReference type="Pfam" id="PF04963"/>
    </source>
</evidence>
<accession>C2ME31</accession>
<dbReference type="GO" id="GO:0016779">
    <property type="term" value="F:nucleotidyltransferase activity"/>
    <property type="evidence" value="ECO:0007669"/>
    <property type="project" value="UniProtKB-KW"/>
</dbReference>
<keyword evidence="4" id="KW-0548">Nucleotidyltransferase</keyword>
<dbReference type="eggNOG" id="COG1508">
    <property type="taxonomic scope" value="Bacteria"/>
</dbReference>
<keyword evidence="3" id="KW-0808">Transferase</keyword>
<dbReference type="AlphaFoldDB" id="C2ME31"/>
<dbReference type="GO" id="GO:0016987">
    <property type="term" value="F:sigma factor activity"/>
    <property type="evidence" value="ECO:0007669"/>
    <property type="project" value="UniProtKB-KW"/>
</dbReference>
<dbReference type="STRING" id="596327.PORUE0001_0946"/>
<dbReference type="InterPro" id="IPR007634">
    <property type="entry name" value="RNA_pol_sigma_54_DNA-bd"/>
</dbReference>
<reference evidence="12 13" key="1">
    <citation type="submission" date="2009-04" db="EMBL/GenBank/DDBJ databases">
        <authorList>
            <person name="Sebastian Y."/>
            <person name="Madupu R."/>
            <person name="Durkin A.S."/>
            <person name="Torralba M."/>
            <person name="Methe B."/>
            <person name="Sutton G.G."/>
            <person name="Strausberg R.L."/>
            <person name="Nelson K.E."/>
        </authorList>
    </citation>
    <scope>NUCLEOTIDE SEQUENCE [LARGE SCALE GENOMIC DNA]</scope>
    <source>
        <strain evidence="12 13">60-3</strain>
    </source>
</reference>
<dbReference type="PIRSF" id="PIRSF000774">
    <property type="entry name" value="RpoN"/>
    <property type="match status" value="1"/>
</dbReference>
<protein>
    <submittedName>
        <fullName evidence="12">RNA polymerase sigma-54 factor</fullName>
    </submittedName>
</protein>
<evidence type="ECO:0000313" key="12">
    <source>
        <dbReference type="EMBL" id="EEK16044.1"/>
    </source>
</evidence>
<name>C2ME31_9PORP</name>
<dbReference type="InterPro" id="IPR038709">
    <property type="entry name" value="RpoN_core-bd_sf"/>
</dbReference>
<dbReference type="GO" id="GO:0003677">
    <property type="term" value="F:DNA binding"/>
    <property type="evidence" value="ECO:0007669"/>
    <property type="project" value="UniProtKB-KW"/>
</dbReference>
<dbReference type="InterPro" id="IPR007046">
    <property type="entry name" value="RNA_pol_sigma_54_core-bd"/>
</dbReference>
<dbReference type="Pfam" id="PF00309">
    <property type="entry name" value="Sigma54_AID"/>
    <property type="match status" value="1"/>
</dbReference>
<dbReference type="PANTHER" id="PTHR32248:SF4">
    <property type="entry name" value="RNA POLYMERASE SIGMA-54 FACTOR"/>
    <property type="match status" value="1"/>
</dbReference>
<dbReference type="PROSITE" id="PS50044">
    <property type="entry name" value="SIGMA54_3"/>
    <property type="match status" value="1"/>
</dbReference>
<keyword evidence="5" id="KW-0805">Transcription regulation</keyword>
<comment type="caution">
    <text evidence="12">The sequence shown here is derived from an EMBL/GenBank/DDBJ whole genome shotgun (WGS) entry which is preliminary data.</text>
</comment>
<evidence type="ECO:0000256" key="1">
    <source>
        <dbReference type="ARBA" id="ARBA00008798"/>
    </source>
</evidence>
<feature type="region of interest" description="Disordered" evidence="9">
    <location>
        <begin position="51"/>
        <end position="88"/>
    </location>
</feature>
<dbReference type="GO" id="GO:0001216">
    <property type="term" value="F:DNA-binding transcription activator activity"/>
    <property type="evidence" value="ECO:0007669"/>
    <property type="project" value="InterPro"/>
</dbReference>
<keyword evidence="8" id="KW-0804">Transcription</keyword>
<evidence type="ECO:0000256" key="5">
    <source>
        <dbReference type="ARBA" id="ARBA00023015"/>
    </source>
</evidence>
<sequence>MLKNRQQQQLEQRQTLTARQIQQIQLLELPVTELEQRISAEIERNPALEEAYTARDDSNESNATNEQVDSSLSQSDQDRLEARNEFGNDDEIPAYRLRMIAEREQQREEIPFAAHGLSLTDYLDNQLSTLELTERQQLLVPYIVGNLREDGYLDRSLPLIAQDLLLKEGIDASEQELAELLQIIQSLDPPGVGARTLQECLLLQLHRMEQSETVVNAEKIVSSYFDDFAYKRFERLTKRGFDQKQLEAVSSLIHQLSPKPGNGFDSSAETLLSKVTPDFIITEHEGELTLTLTDQREIPALTVSPSYKQMIADYRDASTSERAKLKETIQYTRDRVKDAEWFISALQQRYDTLRTTMTIIMTLQRDFFLSGDIIDLRPMILKDVAELARLDISTISRVSNSKYVQCQWGIYPVKFFFSESMQAKDGSDVSTKVIKDCLKQIIDGEDPRQPLTDDQLTEELSRQGYDIARRTTAKYRQQLGLPTARLRRKLTK</sequence>
<gene>
    <name evidence="12" type="primary">rpoN</name>
    <name evidence="12" type="ORF">PORUE0001_0946</name>
</gene>
<dbReference type="Gene3D" id="1.10.10.1330">
    <property type="entry name" value="RNA polymerase sigma-54 factor, core-binding domain"/>
    <property type="match status" value="1"/>
</dbReference>
<evidence type="ECO:0000313" key="13">
    <source>
        <dbReference type="Proteomes" id="UP000003303"/>
    </source>
</evidence>
<keyword evidence="2" id="KW-0240">DNA-directed RNA polymerase</keyword>
<dbReference type="PRINTS" id="PR00045">
    <property type="entry name" value="SIGMA54FCT"/>
</dbReference>
<organism evidence="12 13">
    <name type="scientific">Porphyromonas uenonis 60-3</name>
    <dbReference type="NCBI Taxonomy" id="596327"/>
    <lineage>
        <taxon>Bacteria</taxon>
        <taxon>Pseudomonadati</taxon>
        <taxon>Bacteroidota</taxon>
        <taxon>Bacteroidia</taxon>
        <taxon>Bacteroidales</taxon>
        <taxon>Porphyromonadaceae</taxon>
        <taxon>Porphyromonas</taxon>
    </lineage>
</organism>
<evidence type="ECO:0000256" key="4">
    <source>
        <dbReference type="ARBA" id="ARBA00022695"/>
    </source>
</evidence>
<proteinExistence type="inferred from homology"/>
<dbReference type="Proteomes" id="UP000003303">
    <property type="component" value="Unassembled WGS sequence"/>
</dbReference>
<evidence type="ECO:0000256" key="6">
    <source>
        <dbReference type="ARBA" id="ARBA00023082"/>
    </source>
</evidence>
<dbReference type="InterPro" id="IPR000394">
    <property type="entry name" value="RNA_pol_sigma_54"/>
</dbReference>
<dbReference type="Gene3D" id="1.10.10.60">
    <property type="entry name" value="Homeodomain-like"/>
    <property type="match status" value="1"/>
</dbReference>
<dbReference type="PANTHER" id="PTHR32248">
    <property type="entry name" value="RNA POLYMERASE SIGMA-54 FACTOR"/>
    <property type="match status" value="1"/>
</dbReference>
<dbReference type="Pfam" id="PF04963">
    <property type="entry name" value="Sigma54_CBD"/>
    <property type="match status" value="1"/>
</dbReference>
<dbReference type="NCBIfam" id="TIGR02395">
    <property type="entry name" value="rpoN_sigma"/>
    <property type="match status" value="1"/>
</dbReference>